<dbReference type="GO" id="GO:0042732">
    <property type="term" value="P:D-xylose metabolic process"/>
    <property type="evidence" value="ECO:0007669"/>
    <property type="project" value="UniProtKB-KW"/>
</dbReference>
<dbReference type="InterPro" id="IPR049874">
    <property type="entry name" value="ROK_cs"/>
</dbReference>
<gene>
    <name evidence="4" type="ORF">EV213_11397</name>
</gene>
<dbReference type="SUPFAM" id="SSF53067">
    <property type="entry name" value="Actin-like ATPase domain"/>
    <property type="match status" value="1"/>
</dbReference>
<keyword evidence="4" id="KW-0808">Transferase</keyword>
<dbReference type="PROSITE" id="PS01125">
    <property type="entry name" value="ROK"/>
    <property type="match status" value="1"/>
</dbReference>
<dbReference type="GO" id="GO:0016301">
    <property type="term" value="F:kinase activity"/>
    <property type="evidence" value="ECO:0007669"/>
    <property type="project" value="UniProtKB-KW"/>
</dbReference>
<keyword evidence="3" id="KW-0119">Carbohydrate metabolism</keyword>
<dbReference type="OrthoDB" id="9796533at2"/>
<comment type="similarity">
    <text evidence="2">Belongs to the ROK (NagC/XylR) family.</text>
</comment>
<evidence type="ECO:0000256" key="3">
    <source>
        <dbReference type="ARBA" id="ARBA00022629"/>
    </source>
</evidence>
<sequence length="396" mass="42898">MKTLQTGDQNLVKKINKSIVLDEVEKKGPISRAQISKNTNLNKATVSTMVAELIQSSLVHEIGPGQSSGGRKPVMLYFNHRAGFSIGIDLGVYHFLAVLTDLKGAILFEIKEELNNQNFDAVCDQLIAVIERLISKAPESPYGVIGIGIGVPGLISRDGVIRFAPNLNWTDEHMRPRLEQHFHLPVIIENEANAGCHGEHLYGVGQFSDNMVYASVGAGIGTGLILQGKLYTGVMGSAGEMGHMTIETNGKKCRCGNRGCWELYASETALLSHAKRSNLYATAPPTLSDIIDQLHNADPEILQTIQQIGIYLGIGLSSIIHTFNPELIVIGNRMAQLEKWLANPVAQTLVDRVSPKQLEGTKISYSTLNHHACALGSASFATAAFLSEHRVAVATV</sequence>
<dbReference type="PANTHER" id="PTHR18964:SF149">
    <property type="entry name" value="BIFUNCTIONAL UDP-N-ACETYLGLUCOSAMINE 2-EPIMERASE_N-ACETYLMANNOSAMINE KINASE"/>
    <property type="match status" value="1"/>
</dbReference>
<dbReference type="InterPro" id="IPR036390">
    <property type="entry name" value="WH_DNA-bd_sf"/>
</dbReference>
<dbReference type="EMBL" id="SNYJ01000013">
    <property type="protein sequence ID" value="TDQ37462.1"/>
    <property type="molecule type" value="Genomic_DNA"/>
</dbReference>
<keyword evidence="3" id="KW-0859">Xylose metabolism</keyword>
<dbReference type="InterPro" id="IPR036388">
    <property type="entry name" value="WH-like_DNA-bd_sf"/>
</dbReference>
<dbReference type="Gene3D" id="1.10.10.10">
    <property type="entry name" value="Winged helix-like DNA-binding domain superfamily/Winged helix DNA-binding domain"/>
    <property type="match status" value="1"/>
</dbReference>
<reference evidence="4 5" key="1">
    <citation type="submission" date="2019-03" db="EMBL/GenBank/DDBJ databases">
        <title>Genomic Encyclopedia of Type Strains, Phase IV (KMG-IV): sequencing the most valuable type-strain genomes for metagenomic binning, comparative biology and taxonomic classification.</title>
        <authorList>
            <person name="Goeker M."/>
        </authorList>
    </citation>
    <scope>NUCLEOTIDE SEQUENCE [LARGE SCALE GENOMIC DNA]</scope>
    <source>
        <strain evidence="4 5">DSM 28697</strain>
    </source>
</reference>
<dbReference type="SUPFAM" id="SSF46785">
    <property type="entry name" value="Winged helix' DNA-binding domain"/>
    <property type="match status" value="1"/>
</dbReference>
<evidence type="ECO:0000256" key="2">
    <source>
        <dbReference type="ARBA" id="ARBA00006479"/>
    </source>
</evidence>
<dbReference type="PANTHER" id="PTHR18964">
    <property type="entry name" value="ROK (REPRESSOR, ORF, KINASE) FAMILY"/>
    <property type="match status" value="1"/>
</dbReference>
<proteinExistence type="inferred from homology"/>
<dbReference type="InterPro" id="IPR000600">
    <property type="entry name" value="ROK"/>
</dbReference>
<dbReference type="Gene3D" id="3.30.420.40">
    <property type="match status" value="2"/>
</dbReference>
<keyword evidence="5" id="KW-1185">Reference proteome</keyword>
<keyword evidence="4" id="KW-0418">Kinase</keyword>
<protein>
    <submittedName>
        <fullName evidence="4">Putative NBD/HSP70 family sugar kinase</fullName>
    </submittedName>
</protein>
<comment type="function">
    <text evidence="1">Transcriptional repressor of xylose-utilizing enzymes.</text>
</comment>
<accession>A0A4R6TXG3</accession>
<dbReference type="Proteomes" id="UP000295632">
    <property type="component" value="Unassembled WGS sequence"/>
</dbReference>
<dbReference type="RefSeq" id="WP_133581303.1">
    <property type="nucleotide sequence ID" value="NZ_SNYJ01000013.1"/>
</dbReference>
<evidence type="ECO:0000256" key="1">
    <source>
        <dbReference type="ARBA" id="ARBA00002486"/>
    </source>
</evidence>
<dbReference type="Pfam" id="PF00480">
    <property type="entry name" value="ROK"/>
    <property type="match status" value="1"/>
</dbReference>
<organism evidence="4 5">
    <name type="scientific">Aureibacillus halotolerans</name>
    <dbReference type="NCBI Taxonomy" id="1508390"/>
    <lineage>
        <taxon>Bacteria</taxon>
        <taxon>Bacillati</taxon>
        <taxon>Bacillota</taxon>
        <taxon>Bacilli</taxon>
        <taxon>Bacillales</taxon>
        <taxon>Bacillaceae</taxon>
        <taxon>Aureibacillus</taxon>
    </lineage>
</organism>
<evidence type="ECO:0000313" key="4">
    <source>
        <dbReference type="EMBL" id="TDQ37462.1"/>
    </source>
</evidence>
<evidence type="ECO:0000313" key="5">
    <source>
        <dbReference type="Proteomes" id="UP000295632"/>
    </source>
</evidence>
<name>A0A4R6TXG3_9BACI</name>
<dbReference type="InterPro" id="IPR043129">
    <property type="entry name" value="ATPase_NBD"/>
</dbReference>
<dbReference type="AlphaFoldDB" id="A0A4R6TXG3"/>
<comment type="caution">
    <text evidence="4">The sequence shown here is derived from an EMBL/GenBank/DDBJ whole genome shotgun (WGS) entry which is preliminary data.</text>
</comment>
<dbReference type="CDD" id="cd24076">
    <property type="entry name" value="ASKHA_ATPase_ROK_BsXylR-like"/>
    <property type="match status" value="1"/>
</dbReference>